<accession>A0A9X8YLT8</accession>
<dbReference type="PROSITE" id="PS50943">
    <property type="entry name" value="HTH_CROC1"/>
    <property type="match status" value="1"/>
</dbReference>
<dbReference type="GO" id="GO:0003677">
    <property type="term" value="F:DNA binding"/>
    <property type="evidence" value="ECO:0007669"/>
    <property type="project" value="InterPro"/>
</dbReference>
<dbReference type="SUPFAM" id="SSF47413">
    <property type="entry name" value="lambda repressor-like DNA-binding domains"/>
    <property type="match status" value="1"/>
</dbReference>
<evidence type="ECO:0000313" key="2">
    <source>
        <dbReference type="EMBL" id="TFU39550.1"/>
    </source>
</evidence>
<feature type="domain" description="HTH cro/C1-type" evidence="1">
    <location>
        <begin position="13"/>
        <end position="67"/>
    </location>
</feature>
<dbReference type="InterPro" id="IPR010982">
    <property type="entry name" value="Lambda_DNA-bd_dom_sf"/>
</dbReference>
<dbReference type="EMBL" id="SPSG01004307">
    <property type="protein sequence ID" value="TFU39550.1"/>
    <property type="molecule type" value="Genomic_DNA"/>
</dbReference>
<gene>
    <name evidence="2" type="ORF">E0L31_30580</name>
</gene>
<comment type="caution">
    <text evidence="2">The sequence shown here is derived from an EMBL/GenBank/DDBJ whole genome shotgun (WGS) entry which is preliminary data.</text>
</comment>
<dbReference type="SMART" id="SM00530">
    <property type="entry name" value="HTH_XRE"/>
    <property type="match status" value="1"/>
</dbReference>
<dbReference type="CDD" id="cd00093">
    <property type="entry name" value="HTH_XRE"/>
    <property type="match status" value="1"/>
</dbReference>
<dbReference type="InterPro" id="IPR001387">
    <property type="entry name" value="Cro/C1-type_HTH"/>
</dbReference>
<protein>
    <submittedName>
        <fullName evidence="2">Helix-turn-helix domain-containing protein</fullName>
    </submittedName>
</protein>
<dbReference type="RefSeq" id="WP_212563241.1">
    <property type="nucleotide sequence ID" value="NZ_SPSG02000040.1"/>
</dbReference>
<evidence type="ECO:0000259" key="1">
    <source>
        <dbReference type="PROSITE" id="PS50943"/>
    </source>
</evidence>
<dbReference type="Gene3D" id="1.10.260.40">
    <property type="entry name" value="lambda repressor-like DNA-binding domains"/>
    <property type="match status" value="1"/>
</dbReference>
<sequence>MKNTRETVFSQRLNEALTELGLSQSELARRIDVTPQAVQRWCNGYGSPRSKYLSAISKATGKPEHWFFLPYGAQQDKVSAVVDQPSSASDDLVSLTLTPDEIKLINTYRDLPGVERKRMLDLFELRLEEINKYITEYLLKNN</sequence>
<dbReference type="AlphaFoldDB" id="A0A9X8YLT8"/>
<proteinExistence type="predicted"/>
<organism evidence="2">
    <name type="scientific">Serratia marcescens</name>
    <dbReference type="NCBI Taxonomy" id="615"/>
    <lineage>
        <taxon>Bacteria</taxon>
        <taxon>Pseudomonadati</taxon>
        <taxon>Pseudomonadota</taxon>
        <taxon>Gammaproteobacteria</taxon>
        <taxon>Enterobacterales</taxon>
        <taxon>Yersiniaceae</taxon>
        <taxon>Serratia</taxon>
    </lineage>
</organism>
<dbReference type="Pfam" id="PF01381">
    <property type="entry name" value="HTH_3"/>
    <property type="match status" value="1"/>
</dbReference>
<name>A0A9X8YLT8_SERMA</name>
<reference evidence="2" key="1">
    <citation type="submission" date="2019-03" db="EMBL/GenBank/DDBJ databases">
        <title>Serratia marcescens strain N2 draft genome.</title>
        <authorList>
            <person name="Yassin A."/>
            <person name="El-Kenawy N."/>
            <person name="Youssef N.H."/>
        </authorList>
    </citation>
    <scope>NUCLEOTIDE SEQUENCE [LARGE SCALE GENOMIC DNA]</scope>
    <source>
        <strain evidence="2">N2</strain>
    </source>
</reference>